<organism evidence="9 10">
    <name type="scientific">Candidatus Shapirobacteria bacterium CG06_land_8_20_14_3_00_40_12</name>
    <dbReference type="NCBI Taxonomy" id="1974881"/>
    <lineage>
        <taxon>Bacteria</taxon>
        <taxon>Candidatus Shapironibacteriota</taxon>
    </lineage>
</organism>
<accession>A0A2M7ASZ5</accession>
<evidence type="ECO:0000259" key="8">
    <source>
        <dbReference type="Pfam" id="PF00535"/>
    </source>
</evidence>
<sequence length="240" mass="27397">MPFLFRELSLFLPCYNEEANLESTVNKTLPILKSVARNWELIIVNDGSKDKTGKIALELQKKYPQNIKIVTHTQNRGYGASFKSGFYTAKYDWISFIDADGQFDFKDINKLLAAQKESQADVVIGYYLGRKVPFYRIWGSKLWQLGPYMFFGLKVRDIDCGFKLVKKKVIETIPKLEAERGPFISSEFLIKTKKAGFKIVEVGVSHYPRTEGVATGAKLNVVIAGYKDLIRLWLKLNFSS</sequence>
<dbReference type="SUPFAM" id="SSF53448">
    <property type="entry name" value="Nucleotide-diphospho-sugar transferases"/>
    <property type="match status" value="1"/>
</dbReference>
<keyword evidence="4" id="KW-0812">Transmembrane</keyword>
<name>A0A2M7ASZ5_9BACT</name>
<keyword evidence="6" id="KW-1133">Transmembrane helix</keyword>
<evidence type="ECO:0000256" key="4">
    <source>
        <dbReference type="ARBA" id="ARBA00022692"/>
    </source>
</evidence>
<dbReference type="GO" id="GO:0005886">
    <property type="term" value="C:plasma membrane"/>
    <property type="evidence" value="ECO:0007669"/>
    <property type="project" value="TreeGrafter"/>
</dbReference>
<gene>
    <name evidence="9" type="ORF">COS78_00605</name>
</gene>
<dbReference type="Gene3D" id="3.90.550.10">
    <property type="entry name" value="Spore Coat Polysaccharide Biosynthesis Protein SpsA, Chain A"/>
    <property type="match status" value="1"/>
</dbReference>
<dbReference type="PANTHER" id="PTHR48090:SF3">
    <property type="entry name" value="UNDECAPRENYL-PHOSPHATE 4-DEOXY-4-FORMAMIDO-L-ARABINOSE TRANSFERASE"/>
    <property type="match status" value="1"/>
</dbReference>
<evidence type="ECO:0000313" key="10">
    <source>
        <dbReference type="Proteomes" id="UP000231407"/>
    </source>
</evidence>
<keyword evidence="5" id="KW-0448">Lipopolysaccharide biosynthesis</keyword>
<dbReference type="AlphaFoldDB" id="A0A2M7ASZ5"/>
<feature type="domain" description="Glycosyltransferase 2-like" evidence="8">
    <location>
        <begin position="9"/>
        <end position="171"/>
    </location>
</feature>
<dbReference type="EMBL" id="PEWA01000009">
    <property type="protein sequence ID" value="PIU73741.1"/>
    <property type="molecule type" value="Genomic_DNA"/>
</dbReference>
<protein>
    <submittedName>
        <fullName evidence="9">Glycosyltransferase family 2 protein</fullName>
    </submittedName>
</protein>
<evidence type="ECO:0000256" key="6">
    <source>
        <dbReference type="ARBA" id="ARBA00022989"/>
    </source>
</evidence>
<keyword evidence="7" id="KW-0472">Membrane</keyword>
<dbReference type="InterPro" id="IPR001173">
    <property type="entry name" value="Glyco_trans_2-like"/>
</dbReference>
<dbReference type="CDD" id="cd04179">
    <property type="entry name" value="DPM_DPG-synthase_like"/>
    <property type="match status" value="1"/>
</dbReference>
<comment type="caution">
    <text evidence="9">The sequence shown here is derived from an EMBL/GenBank/DDBJ whole genome shotgun (WGS) entry which is preliminary data.</text>
</comment>
<evidence type="ECO:0000256" key="5">
    <source>
        <dbReference type="ARBA" id="ARBA00022985"/>
    </source>
</evidence>
<evidence type="ECO:0000256" key="7">
    <source>
        <dbReference type="ARBA" id="ARBA00023136"/>
    </source>
</evidence>
<keyword evidence="2" id="KW-0328">Glycosyltransferase</keyword>
<evidence type="ECO:0000256" key="2">
    <source>
        <dbReference type="ARBA" id="ARBA00022676"/>
    </source>
</evidence>
<evidence type="ECO:0000256" key="3">
    <source>
        <dbReference type="ARBA" id="ARBA00022679"/>
    </source>
</evidence>
<dbReference type="Pfam" id="PF00535">
    <property type="entry name" value="Glycos_transf_2"/>
    <property type="match status" value="1"/>
</dbReference>
<keyword evidence="3 9" id="KW-0808">Transferase</keyword>
<evidence type="ECO:0000313" key="9">
    <source>
        <dbReference type="EMBL" id="PIU73741.1"/>
    </source>
</evidence>
<dbReference type="InterPro" id="IPR050256">
    <property type="entry name" value="Glycosyltransferase_2"/>
</dbReference>
<dbReference type="InterPro" id="IPR029044">
    <property type="entry name" value="Nucleotide-diphossugar_trans"/>
</dbReference>
<reference evidence="10" key="1">
    <citation type="submission" date="2017-09" db="EMBL/GenBank/DDBJ databases">
        <title>Depth-based differentiation of microbial function through sediment-hosted aquifers and enrichment of novel symbionts in the deep terrestrial subsurface.</title>
        <authorList>
            <person name="Probst A.J."/>
            <person name="Ladd B."/>
            <person name="Jarett J.K."/>
            <person name="Geller-Mcgrath D.E."/>
            <person name="Sieber C.M.K."/>
            <person name="Emerson J.B."/>
            <person name="Anantharaman K."/>
            <person name="Thomas B.C."/>
            <person name="Malmstrom R."/>
            <person name="Stieglmeier M."/>
            <person name="Klingl A."/>
            <person name="Woyke T."/>
            <person name="Ryan C.M."/>
            <person name="Banfield J.F."/>
        </authorList>
    </citation>
    <scope>NUCLEOTIDE SEQUENCE [LARGE SCALE GENOMIC DNA]</scope>
</reference>
<proteinExistence type="predicted"/>
<dbReference type="GO" id="GO:0009103">
    <property type="term" value="P:lipopolysaccharide biosynthetic process"/>
    <property type="evidence" value="ECO:0007669"/>
    <property type="project" value="UniProtKB-KW"/>
</dbReference>
<dbReference type="GO" id="GO:0099621">
    <property type="term" value="F:undecaprenyl-phosphate 4-deoxy-4-formamido-L-arabinose transferase activity"/>
    <property type="evidence" value="ECO:0007669"/>
    <property type="project" value="TreeGrafter"/>
</dbReference>
<keyword evidence="1" id="KW-1003">Cell membrane</keyword>
<dbReference type="PANTHER" id="PTHR48090">
    <property type="entry name" value="UNDECAPRENYL-PHOSPHATE 4-DEOXY-4-FORMAMIDO-L-ARABINOSE TRANSFERASE-RELATED"/>
    <property type="match status" value="1"/>
</dbReference>
<dbReference type="Proteomes" id="UP000231407">
    <property type="component" value="Unassembled WGS sequence"/>
</dbReference>
<evidence type="ECO:0000256" key="1">
    <source>
        <dbReference type="ARBA" id="ARBA00022475"/>
    </source>
</evidence>